<gene>
    <name evidence="2" type="primary">SRRM2-L5</name>
    <name evidence="2" type="ORF">Hamer_G026475</name>
</gene>
<proteinExistence type="predicted"/>
<feature type="region of interest" description="Disordered" evidence="1">
    <location>
        <begin position="34"/>
        <end position="55"/>
    </location>
</feature>
<protein>
    <submittedName>
        <fullName evidence="2">Putative serine/arginine repetitive matrix protein 2-like 5</fullName>
    </submittedName>
</protein>
<organism evidence="2 3">
    <name type="scientific">Homarus americanus</name>
    <name type="common">American lobster</name>
    <dbReference type="NCBI Taxonomy" id="6706"/>
    <lineage>
        <taxon>Eukaryota</taxon>
        <taxon>Metazoa</taxon>
        <taxon>Ecdysozoa</taxon>
        <taxon>Arthropoda</taxon>
        <taxon>Crustacea</taxon>
        <taxon>Multicrustacea</taxon>
        <taxon>Malacostraca</taxon>
        <taxon>Eumalacostraca</taxon>
        <taxon>Eucarida</taxon>
        <taxon>Decapoda</taxon>
        <taxon>Pleocyemata</taxon>
        <taxon>Astacidea</taxon>
        <taxon>Nephropoidea</taxon>
        <taxon>Nephropidae</taxon>
        <taxon>Homarus</taxon>
    </lineage>
</organism>
<reference evidence="2" key="1">
    <citation type="journal article" date="2021" name="Sci. Adv.">
        <title>The American lobster genome reveals insights on longevity, neural, and immune adaptations.</title>
        <authorList>
            <person name="Polinski J.M."/>
            <person name="Zimin A.V."/>
            <person name="Clark K.F."/>
            <person name="Kohn A.B."/>
            <person name="Sadowski N."/>
            <person name="Timp W."/>
            <person name="Ptitsyn A."/>
            <person name="Khanna P."/>
            <person name="Romanova D.Y."/>
            <person name="Williams P."/>
            <person name="Greenwood S.J."/>
            <person name="Moroz L.L."/>
            <person name="Walt D.R."/>
            <person name="Bodnar A.G."/>
        </authorList>
    </citation>
    <scope>NUCLEOTIDE SEQUENCE</scope>
    <source>
        <strain evidence="2">GMGI-L3</strain>
    </source>
</reference>
<evidence type="ECO:0000313" key="2">
    <source>
        <dbReference type="EMBL" id="KAG7169178.1"/>
    </source>
</evidence>
<name>A0A8J5MZ12_HOMAM</name>
<evidence type="ECO:0000313" key="3">
    <source>
        <dbReference type="Proteomes" id="UP000747542"/>
    </source>
</evidence>
<keyword evidence="3" id="KW-1185">Reference proteome</keyword>
<comment type="caution">
    <text evidence="2">The sequence shown here is derived from an EMBL/GenBank/DDBJ whole genome shotgun (WGS) entry which is preliminary data.</text>
</comment>
<accession>A0A8J5MZ12</accession>
<evidence type="ECO:0000256" key="1">
    <source>
        <dbReference type="SAM" id="MobiDB-lite"/>
    </source>
</evidence>
<dbReference type="Proteomes" id="UP000747542">
    <property type="component" value="Unassembled WGS sequence"/>
</dbReference>
<dbReference type="AlphaFoldDB" id="A0A8J5MZ12"/>
<sequence length="55" mass="5952">MAKQLLASYYHSLSVGEMCDGNCPPGVTCPRGLCHPARRSSSRAKNTSPSTSRRK</sequence>
<feature type="compositionally biased region" description="Polar residues" evidence="1">
    <location>
        <begin position="43"/>
        <end position="55"/>
    </location>
</feature>
<dbReference type="EMBL" id="JAHLQT010018083">
    <property type="protein sequence ID" value="KAG7169178.1"/>
    <property type="molecule type" value="Genomic_DNA"/>
</dbReference>